<proteinExistence type="predicted"/>
<keyword evidence="2" id="KW-1185">Reference proteome</keyword>
<gene>
    <name evidence="1" type="ORF">BDK51DRAFT_26594</name>
</gene>
<dbReference type="Proteomes" id="UP000269721">
    <property type="component" value="Unassembled WGS sequence"/>
</dbReference>
<name>A0A4P9WQM0_9FUNG</name>
<reference evidence="2" key="1">
    <citation type="journal article" date="2018" name="Nat. Microbiol.">
        <title>Leveraging single-cell genomics to expand the fungal tree of life.</title>
        <authorList>
            <person name="Ahrendt S.R."/>
            <person name="Quandt C.A."/>
            <person name="Ciobanu D."/>
            <person name="Clum A."/>
            <person name="Salamov A."/>
            <person name="Andreopoulos B."/>
            <person name="Cheng J.F."/>
            <person name="Woyke T."/>
            <person name="Pelin A."/>
            <person name="Henrissat B."/>
            <person name="Reynolds N.K."/>
            <person name="Benny G.L."/>
            <person name="Smith M.E."/>
            <person name="James T.Y."/>
            <person name="Grigoriev I.V."/>
        </authorList>
    </citation>
    <scope>NUCLEOTIDE SEQUENCE [LARGE SCALE GENOMIC DNA]</scope>
</reference>
<sequence>MKEYIENLIQFKDAIGKLHPGAQTVYASQLDRIKTTEDKNAVYDPIEKRAAATYKEYYVISLRAYVKGYKALSSDIKNIQSSLLQEFPEELNRKVYETTTALGVINSQKFRNDMGFLSPLNRQNERGAFLVQYMYGDEIDFPETATDLRNIPTPLFDCVLDEQFAPHVRKFIYVCLVRLFGIGDTWGFTLYLLGESGCGMCVTLETIPISKKGEDSFAVKLTALLLFAGNWLPHYIDKGQATRGVLVANF</sequence>
<evidence type="ECO:0000313" key="1">
    <source>
        <dbReference type="EMBL" id="RKO93176.1"/>
    </source>
</evidence>
<dbReference type="OrthoDB" id="2131500at2759"/>
<dbReference type="AlphaFoldDB" id="A0A4P9WQM0"/>
<dbReference type="EMBL" id="KZ994344">
    <property type="protein sequence ID" value="RKO93176.1"/>
    <property type="molecule type" value="Genomic_DNA"/>
</dbReference>
<protein>
    <submittedName>
        <fullName evidence="1">Uncharacterized protein</fullName>
    </submittedName>
</protein>
<evidence type="ECO:0000313" key="2">
    <source>
        <dbReference type="Proteomes" id="UP000269721"/>
    </source>
</evidence>
<accession>A0A4P9WQM0</accession>
<organism evidence="1 2">
    <name type="scientific">Blyttiomyces helicus</name>
    <dbReference type="NCBI Taxonomy" id="388810"/>
    <lineage>
        <taxon>Eukaryota</taxon>
        <taxon>Fungi</taxon>
        <taxon>Fungi incertae sedis</taxon>
        <taxon>Chytridiomycota</taxon>
        <taxon>Chytridiomycota incertae sedis</taxon>
        <taxon>Chytridiomycetes</taxon>
        <taxon>Chytridiomycetes incertae sedis</taxon>
        <taxon>Blyttiomyces</taxon>
    </lineage>
</organism>